<feature type="compositionally biased region" description="Basic and acidic residues" evidence="1">
    <location>
        <begin position="39"/>
        <end position="50"/>
    </location>
</feature>
<feature type="compositionally biased region" description="Basic and acidic residues" evidence="1">
    <location>
        <begin position="105"/>
        <end position="115"/>
    </location>
</feature>
<name>A0ABS3VFK2_9ACTN</name>
<proteinExistence type="predicted"/>
<dbReference type="Proteomes" id="UP000671399">
    <property type="component" value="Unassembled WGS sequence"/>
</dbReference>
<evidence type="ECO:0000313" key="2">
    <source>
        <dbReference type="EMBL" id="MBO4164408.1"/>
    </source>
</evidence>
<organism evidence="2 3">
    <name type="scientific">Micromonospora antibiotica</name>
    <dbReference type="NCBI Taxonomy" id="2807623"/>
    <lineage>
        <taxon>Bacteria</taxon>
        <taxon>Bacillati</taxon>
        <taxon>Actinomycetota</taxon>
        <taxon>Actinomycetes</taxon>
        <taxon>Micromonosporales</taxon>
        <taxon>Micromonosporaceae</taxon>
        <taxon>Micromonospora</taxon>
    </lineage>
</organism>
<evidence type="ECO:0000313" key="3">
    <source>
        <dbReference type="Proteomes" id="UP000671399"/>
    </source>
</evidence>
<gene>
    <name evidence="2" type="ORF">JQN83_26875</name>
</gene>
<protein>
    <submittedName>
        <fullName evidence="2">Uncharacterized protein</fullName>
    </submittedName>
</protein>
<feature type="compositionally biased region" description="Basic and acidic residues" evidence="1">
    <location>
        <begin position="80"/>
        <end position="93"/>
    </location>
</feature>
<keyword evidence="3" id="KW-1185">Reference proteome</keyword>
<comment type="caution">
    <text evidence="2">The sequence shown here is derived from an EMBL/GenBank/DDBJ whole genome shotgun (WGS) entry which is preliminary data.</text>
</comment>
<feature type="region of interest" description="Disordered" evidence="1">
    <location>
        <begin position="80"/>
        <end position="115"/>
    </location>
</feature>
<evidence type="ECO:0000256" key="1">
    <source>
        <dbReference type="SAM" id="MobiDB-lite"/>
    </source>
</evidence>
<reference evidence="2 3" key="1">
    <citation type="submission" date="2021-03" db="EMBL/GenBank/DDBJ databases">
        <authorList>
            <person name="Lee D.-H."/>
        </authorList>
    </citation>
    <scope>NUCLEOTIDE SEQUENCE [LARGE SCALE GENOMIC DNA]</scope>
    <source>
        <strain evidence="2 3">MMS20-R2-23</strain>
    </source>
</reference>
<accession>A0ABS3VFK2</accession>
<sequence>MATLPYLFEDLLDRRQLGQHRTLLPALQHGGGEMLNLAERGDGGRDRGDGRVQGGHDLSQHGDRLLRRLLARGGTNRASRLRDVAANRRHADPDLLSPGLNRAHTLSDHSEAGGG</sequence>
<dbReference type="EMBL" id="JAGFWR010000024">
    <property type="protein sequence ID" value="MBO4164408.1"/>
    <property type="molecule type" value="Genomic_DNA"/>
</dbReference>
<feature type="region of interest" description="Disordered" evidence="1">
    <location>
        <begin position="32"/>
        <end position="63"/>
    </location>
</feature>